<organism evidence="3 4">
    <name type="scientific">Fluviicola chungangensis</name>
    <dbReference type="NCBI Taxonomy" id="2597671"/>
    <lineage>
        <taxon>Bacteria</taxon>
        <taxon>Pseudomonadati</taxon>
        <taxon>Bacteroidota</taxon>
        <taxon>Flavobacteriia</taxon>
        <taxon>Flavobacteriales</taxon>
        <taxon>Crocinitomicaceae</taxon>
        <taxon>Fluviicola</taxon>
    </lineage>
</organism>
<protein>
    <submittedName>
        <fullName evidence="3">FAD-dependent oxidoreductase</fullName>
    </submittedName>
</protein>
<dbReference type="SUPFAM" id="SSF54373">
    <property type="entry name" value="FAD-linked reductases, C-terminal domain"/>
    <property type="match status" value="1"/>
</dbReference>
<evidence type="ECO:0000313" key="3">
    <source>
        <dbReference type="EMBL" id="TSJ45389.1"/>
    </source>
</evidence>
<evidence type="ECO:0000256" key="1">
    <source>
        <dbReference type="ARBA" id="ARBA00023002"/>
    </source>
</evidence>
<keyword evidence="1" id="KW-0560">Oxidoreductase</keyword>
<dbReference type="SUPFAM" id="SSF51971">
    <property type="entry name" value="Nucleotide-binding domain"/>
    <property type="match status" value="1"/>
</dbReference>
<gene>
    <name evidence="3" type="ORF">FO442_06455</name>
</gene>
<name>A0A556N043_9FLAO</name>
<dbReference type="GO" id="GO:0016491">
    <property type="term" value="F:oxidoreductase activity"/>
    <property type="evidence" value="ECO:0007669"/>
    <property type="project" value="UniProtKB-KW"/>
</dbReference>
<dbReference type="Pfam" id="PF01266">
    <property type="entry name" value="DAO"/>
    <property type="match status" value="1"/>
</dbReference>
<dbReference type="Gene3D" id="3.30.9.10">
    <property type="entry name" value="D-Amino Acid Oxidase, subunit A, domain 2"/>
    <property type="match status" value="1"/>
</dbReference>
<keyword evidence="4" id="KW-1185">Reference proteome</keyword>
<dbReference type="InterPro" id="IPR036188">
    <property type="entry name" value="FAD/NAD-bd_sf"/>
</dbReference>
<accession>A0A556N043</accession>
<dbReference type="PANTHER" id="PTHR13847:SF289">
    <property type="entry name" value="GLYCINE OXIDASE"/>
    <property type="match status" value="1"/>
</dbReference>
<dbReference type="InterPro" id="IPR006076">
    <property type="entry name" value="FAD-dep_OxRdtase"/>
</dbReference>
<dbReference type="RefSeq" id="WP_144332346.1">
    <property type="nucleotide sequence ID" value="NZ_VLPL01000003.1"/>
</dbReference>
<reference evidence="3 4" key="1">
    <citation type="submission" date="2019-07" db="EMBL/GenBank/DDBJ databases">
        <authorList>
            <person name="Huq M.A."/>
        </authorList>
    </citation>
    <scope>NUCLEOTIDE SEQUENCE [LARGE SCALE GENOMIC DNA]</scope>
    <source>
        <strain evidence="3 4">MAH-3</strain>
    </source>
</reference>
<dbReference type="Proteomes" id="UP000316008">
    <property type="component" value="Unassembled WGS sequence"/>
</dbReference>
<dbReference type="PANTHER" id="PTHR13847">
    <property type="entry name" value="SARCOSINE DEHYDROGENASE-RELATED"/>
    <property type="match status" value="1"/>
</dbReference>
<dbReference type="OrthoDB" id="214253at2"/>
<dbReference type="Gene3D" id="3.50.50.60">
    <property type="entry name" value="FAD/NAD(P)-binding domain"/>
    <property type="match status" value="1"/>
</dbReference>
<proteinExistence type="predicted"/>
<evidence type="ECO:0000259" key="2">
    <source>
        <dbReference type="Pfam" id="PF01266"/>
    </source>
</evidence>
<feature type="domain" description="FAD dependent oxidoreductase" evidence="2">
    <location>
        <begin position="2"/>
        <end position="319"/>
    </location>
</feature>
<dbReference type="GO" id="GO:0005737">
    <property type="term" value="C:cytoplasm"/>
    <property type="evidence" value="ECO:0007669"/>
    <property type="project" value="TreeGrafter"/>
</dbReference>
<evidence type="ECO:0000313" key="4">
    <source>
        <dbReference type="Proteomes" id="UP000316008"/>
    </source>
</evidence>
<dbReference type="EMBL" id="VLPL01000003">
    <property type="protein sequence ID" value="TSJ45389.1"/>
    <property type="molecule type" value="Genomic_DNA"/>
</dbReference>
<comment type="caution">
    <text evidence="3">The sequence shown here is derived from an EMBL/GenBank/DDBJ whole genome shotgun (WGS) entry which is preliminary data.</text>
</comment>
<dbReference type="AlphaFoldDB" id="A0A556N043"/>
<sequence>MKVLVVGCGVAGICLTHELLRAGCEVQVIDNNKNVSSAVAAGIINPLVFRRMTLSWRVSELIPFAYSRYPEMEQLTNTSFFHPLVIRRLFASEQEAEFWKKKQVQDDYSAYMELLTEEDLHFPLEQNTFGTGRVKQASYIDTDSFMRANKDYFRSKGMLSESIFDHDELDPVQAVYKGITYDYILFAEGKDGKYNPFFAYLPLQQTKGEVLTIQSATIYSQESLNRKCFLLPTGDNLFKVGSTYTWNTDDTVPTEEGKQTIAANLKSITSEPYTIVEHRAGVRPTVPDRRPMLGRHPEFPKMVVANGLGTKGYMLAPLLMHELVNHLLNGTEIDEESHISRFEYLMNS</sequence>